<evidence type="ECO:0000256" key="6">
    <source>
        <dbReference type="ARBA" id="ARBA00023008"/>
    </source>
</evidence>
<keyword evidence="7" id="KW-0503">Monooxygenase</keyword>
<evidence type="ECO:0000256" key="10">
    <source>
        <dbReference type="ARBA" id="ARBA00048881"/>
    </source>
</evidence>
<dbReference type="Gene3D" id="2.60.310.20">
    <property type="match status" value="1"/>
</dbReference>
<evidence type="ECO:0000256" key="9">
    <source>
        <dbReference type="ARBA" id="ARBA00048233"/>
    </source>
</evidence>
<dbReference type="InterPro" id="IPR002227">
    <property type="entry name" value="Tyrosinase_Cu-bd"/>
</dbReference>
<organism evidence="13 14">
    <name type="scientific">Ganoderma sinense ZZ0214-1</name>
    <dbReference type="NCBI Taxonomy" id="1077348"/>
    <lineage>
        <taxon>Eukaryota</taxon>
        <taxon>Fungi</taxon>
        <taxon>Dikarya</taxon>
        <taxon>Basidiomycota</taxon>
        <taxon>Agaricomycotina</taxon>
        <taxon>Agaricomycetes</taxon>
        <taxon>Polyporales</taxon>
        <taxon>Polyporaceae</taxon>
        <taxon>Ganoderma</taxon>
    </lineage>
</organism>
<keyword evidence="8" id="KW-0470">Melanin biosynthesis</keyword>
<evidence type="ECO:0000256" key="4">
    <source>
        <dbReference type="ARBA" id="ARBA00022723"/>
    </source>
</evidence>
<name>A0A2G8RMK1_9APHY</name>
<evidence type="ECO:0000256" key="8">
    <source>
        <dbReference type="ARBA" id="ARBA00023101"/>
    </source>
</evidence>
<comment type="caution">
    <text evidence="13">The sequence shown here is derived from an EMBL/GenBank/DDBJ whole genome shotgun (WGS) entry which is preliminary data.</text>
</comment>
<dbReference type="Pfam" id="PF00264">
    <property type="entry name" value="Tyrosinase"/>
    <property type="match status" value="1"/>
</dbReference>
<dbReference type="InterPro" id="IPR050316">
    <property type="entry name" value="Tyrosinase/Hemocyanin"/>
</dbReference>
<dbReference type="AlphaFoldDB" id="A0A2G8RMK1"/>
<dbReference type="InterPro" id="IPR008922">
    <property type="entry name" value="Di-copper_centre_dom_sf"/>
</dbReference>
<protein>
    <recommendedName>
        <fullName evidence="3">tyrosinase</fullName>
        <ecNumber evidence="3">1.14.18.1</ecNumber>
    </recommendedName>
</protein>
<evidence type="ECO:0000256" key="3">
    <source>
        <dbReference type="ARBA" id="ARBA00011906"/>
    </source>
</evidence>
<dbReference type="PROSITE" id="PS00497">
    <property type="entry name" value="TYROSINASE_1"/>
    <property type="match status" value="1"/>
</dbReference>
<gene>
    <name evidence="13" type="ORF">GSI_15435</name>
</gene>
<feature type="domain" description="Tyrosinase copper-binding" evidence="11">
    <location>
        <begin position="92"/>
        <end position="109"/>
    </location>
</feature>
<evidence type="ECO:0000259" key="12">
    <source>
        <dbReference type="PROSITE" id="PS00498"/>
    </source>
</evidence>
<dbReference type="Pfam" id="PF18132">
    <property type="entry name" value="Tyrosinase_C"/>
    <property type="match status" value="1"/>
</dbReference>
<comment type="similarity">
    <text evidence="2">Belongs to the tyrosinase family.</text>
</comment>
<evidence type="ECO:0000256" key="1">
    <source>
        <dbReference type="ARBA" id="ARBA00001973"/>
    </source>
</evidence>
<dbReference type="PROSITE" id="PS00498">
    <property type="entry name" value="TYROSINASE_2"/>
    <property type="match status" value="1"/>
</dbReference>
<feature type="domain" description="Tyrosinase copper-binding" evidence="12">
    <location>
        <begin position="286"/>
        <end position="297"/>
    </location>
</feature>
<dbReference type="PRINTS" id="PR00092">
    <property type="entry name" value="TYROSINASE"/>
</dbReference>
<reference evidence="13 14" key="1">
    <citation type="journal article" date="2015" name="Sci. Rep.">
        <title>Chromosome-level genome map provides insights into diverse defense mechanisms in the medicinal fungus Ganoderma sinense.</title>
        <authorList>
            <person name="Zhu Y."/>
            <person name="Xu J."/>
            <person name="Sun C."/>
            <person name="Zhou S."/>
            <person name="Xu H."/>
            <person name="Nelson D.R."/>
            <person name="Qian J."/>
            <person name="Song J."/>
            <person name="Luo H."/>
            <person name="Xiang L."/>
            <person name="Li Y."/>
            <person name="Xu Z."/>
            <person name="Ji A."/>
            <person name="Wang L."/>
            <person name="Lu S."/>
            <person name="Hayward A."/>
            <person name="Sun W."/>
            <person name="Li X."/>
            <person name="Schwartz D.C."/>
            <person name="Wang Y."/>
            <person name="Chen S."/>
        </authorList>
    </citation>
    <scope>NUCLEOTIDE SEQUENCE [LARGE SCALE GENOMIC DNA]</scope>
    <source>
        <strain evidence="13 14">ZZ0214-1</strain>
    </source>
</reference>
<dbReference type="PANTHER" id="PTHR11474:SF76">
    <property type="entry name" value="SHKT DOMAIN-CONTAINING PROTEIN"/>
    <property type="match status" value="1"/>
</dbReference>
<comment type="catalytic activity">
    <reaction evidence="9">
        <text>2 L-dopa + O2 = 2 L-dopaquinone + 2 H2O</text>
        <dbReference type="Rhea" id="RHEA:34287"/>
        <dbReference type="ChEBI" id="CHEBI:15377"/>
        <dbReference type="ChEBI" id="CHEBI:15379"/>
        <dbReference type="ChEBI" id="CHEBI:57504"/>
        <dbReference type="ChEBI" id="CHEBI:57924"/>
        <dbReference type="EC" id="1.14.18.1"/>
    </reaction>
</comment>
<dbReference type="STRING" id="1077348.A0A2G8RMK1"/>
<evidence type="ECO:0000256" key="7">
    <source>
        <dbReference type="ARBA" id="ARBA00023033"/>
    </source>
</evidence>
<dbReference type="Proteomes" id="UP000230002">
    <property type="component" value="Unassembled WGS sequence"/>
</dbReference>
<proteinExistence type="inferred from homology"/>
<dbReference type="OrthoDB" id="6132182at2759"/>
<keyword evidence="5" id="KW-0560">Oxidoreductase</keyword>
<dbReference type="GO" id="GO:0046872">
    <property type="term" value="F:metal ion binding"/>
    <property type="evidence" value="ECO:0007669"/>
    <property type="project" value="UniProtKB-KW"/>
</dbReference>
<evidence type="ECO:0000313" key="13">
    <source>
        <dbReference type="EMBL" id="PIL22742.1"/>
    </source>
</evidence>
<dbReference type="GO" id="GO:0004503">
    <property type="term" value="F:tyrosinase activity"/>
    <property type="evidence" value="ECO:0007669"/>
    <property type="project" value="UniProtKB-EC"/>
</dbReference>
<dbReference type="PANTHER" id="PTHR11474">
    <property type="entry name" value="TYROSINASE FAMILY MEMBER"/>
    <property type="match status" value="1"/>
</dbReference>
<accession>A0A2G8RMK1</accession>
<comment type="catalytic activity">
    <reaction evidence="10">
        <text>L-tyrosine + O2 = L-dopaquinone + H2O</text>
        <dbReference type="Rhea" id="RHEA:18117"/>
        <dbReference type="ChEBI" id="CHEBI:15377"/>
        <dbReference type="ChEBI" id="CHEBI:15379"/>
        <dbReference type="ChEBI" id="CHEBI:57924"/>
        <dbReference type="ChEBI" id="CHEBI:58315"/>
        <dbReference type="EC" id="1.14.18.1"/>
    </reaction>
</comment>
<dbReference type="EMBL" id="AYKW01000069">
    <property type="protein sequence ID" value="PIL22742.1"/>
    <property type="molecule type" value="Genomic_DNA"/>
</dbReference>
<evidence type="ECO:0000256" key="2">
    <source>
        <dbReference type="ARBA" id="ARBA00009928"/>
    </source>
</evidence>
<evidence type="ECO:0000256" key="5">
    <source>
        <dbReference type="ARBA" id="ARBA00023002"/>
    </source>
</evidence>
<keyword evidence="14" id="KW-1185">Reference proteome</keyword>
<dbReference type="InterPro" id="IPR041640">
    <property type="entry name" value="Tyrosinase_C"/>
</dbReference>
<dbReference type="EC" id="1.14.18.1" evidence="3"/>
<comment type="cofactor">
    <cofactor evidence="1">
        <name>Cu(2+)</name>
        <dbReference type="ChEBI" id="CHEBI:29036"/>
    </cofactor>
</comment>
<evidence type="ECO:0000313" key="14">
    <source>
        <dbReference type="Proteomes" id="UP000230002"/>
    </source>
</evidence>
<dbReference type="SUPFAM" id="SSF48056">
    <property type="entry name" value="Di-copper centre-containing domain"/>
    <property type="match status" value="1"/>
</dbReference>
<dbReference type="GO" id="GO:0042438">
    <property type="term" value="P:melanin biosynthetic process"/>
    <property type="evidence" value="ECO:0007669"/>
    <property type="project" value="UniProtKB-KW"/>
</dbReference>
<evidence type="ECO:0000259" key="11">
    <source>
        <dbReference type="PROSITE" id="PS00497"/>
    </source>
</evidence>
<keyword evidence="4" id="KW-0479">Metal-binding</keyword>
<sequence length="567" mass="62702">MASTHRFVVTGAPNPGWPQGSAPPQRLNVVDFVKDKRMFSLYVQALQEMYDASQDDVRSYYRIGGIHGLPYEPWNDDPNKTPLGSFGGYCTHATSIFPTWHRPYVLAFEQVLQDHAAKIAEEYTTETSEWRKAAAELRQPFWDWAAPGQAVPPDEVIRLSKVYIRAKPDGKETEVENPLYAYKFKFKIPGSGPPVDGWPTTVRHPKDDKPESHPDDLARVLLANQESLTTQTFFMFTLLSAWPEFSNTRAVAAGNPATSLEGIHNSVHNFTGGGGHMSRVPVAGFDPIFYMHHANVDRQLSLWAALHPGVWVTEDKEVSGTFALPDDAPVDGNTSLFPFPNTQDTYWTSNNSADTTPLGYTYPEFDGLNMNDPIGVKKAISEIVSKLYSSSHLSAFPSVRQPAIAAASEATTTISDTRNSLWEWSARVRVKALELERSFHVLIFLGNVPEDSNEWATAPSYVGSFGAFVNEAAAQCANCQAHLDAVTEGYVHLGNAITRHSTGTDHPFDPDRVKPYLKDSLNWRVQMAHGTPVPLESLPSLEVTVVAAQITFQLEDLCITTTLPPVA</sequence>
<keyword evidence="6" id="KW-0186">Copper</keyword>
<dbReference type="Gene3D" id="1.10.1280.10">
    <property type="entry name" value="Di-copper center containing domain from catechol oxidase"/>
    <property type="match status" value="1"/>
</dbReference>